<evidence type="ECO:0000256" key="1">
    <source>
        <dbReference type="SAM" id="MobiDB-lite"/>
    </source>
</evidence>
<name>A0A931G798_9ACTN</name>
<sequence length="248" mass="27001">MRRRTAVTVVATTGLVAAIAFASPAALALADLFWKPDWRHLADIGQAYGVASAIFSALAVAGVAASLVYQARALRLARVQAIRTTHWELLTTAMERPSLFAPAAGLKQWQATTMKPEQFWYATAFVNYWHSAFDAGLHTEASLRDGSLPNFFASELGRQWWTTSHSAKTWRTSIDPVTRRFAQILDEEYAKAAAAGPPLPASAFRPEQPDTPRTEPRTARPPGNLTGTILLGAVATAAMVGWLAGRRR</sequence>
<evidence type="ECO:0000313" key="4">
    <source>
        <dbReference type="EMBL" id="MBG0568019.1"/>
    </source>
</evidence>
<evidence type="ECO:0000313" key="5">
    <source>
        <dbReference type="Proteomes" id="UP000598146"/>
    </source>
</evidence>
<dbReference type="AlphaFoldDB" id="A0A931G798"/>
<accession>A0A931G798</accession>
<comment type="caution">
    <text evidence="4">The sequence shown here is derived from an EMBL/GenBank/DDBJ whole genome shotgun (WGS) entry which is preliminary data.</text>
</comment>
<dbReference type="RefSeq" id="WP_196419794.1">
    <property type="nucleotide sequence ID" value="NZ_JADQTO010000033.1"/>
</dbReference>
<feature type="transmembrane region" description="Helical" evidence="2">
    <location>
        <begin position="225"/>
        <end position="245"/>
    </location>
</feature>
<reference evidence="4" key="1">
    <citation type="submission" date="2020-11" db="EMBL/GenBank/DDBJ databases">
        <title>Isolation and identification of active actinomycetes.</title>
        <authorList>
            <person name="Sun X."/>
        </authorList>
    </citation>
    <scope>NUCLEOTIDE SEQUENCE</scope>
    <source>
        <strain evidence="4">NEAU-A11</strain>
    </source>
</reference>
<keyword evidence="2" id="KW-0812">Transmembrane</keyword>
<organism evidence="4 5">
    <name type="scientific">Actinoplanes aureus</name>
    <dbReference type="NCBI Taxonomy" id="2792083"/>
    <lineage>
        <taxon>Bacteria</taxon>
        <taxon>Bacillati</taxon>
        <taxon>Actinomycetota</taxon>
        <taxon>Actinomycetes</taxon>
        <taxon>Micromonosporales</taxon>
        <taxon>Micromonosporaceae</taxon>
        <taxon>Actinoplanes</taxon>
    </lineage>
</organism>
<feature type="compositionally biased region" description="Basic and acidic residues" evidence="1">
    <location>
        <begin position="207"/>
        <end position="218"/>
    </location>
</feature>
<keyword evidence="5" id="KW-1185">Reference proteome</keyword>
<keyword evidence="2" id="KW-0472">Membrane</keyword>
<feature type="chain" id="PRO_5036714277" evidence="3">
    <location>
        <begin position="23"/>
        <end position="248"/>
    </location>
</feature>
<protein>
    <submittedName>
        <fullName evidence="4">Uncharacterized protein</fullName>
    </submittedName>
</protein>
<feature type="signal peptide" evidence="3">
    <location>
        <begin position="1"/>
        <end position="22"/>
    </location>
</feature>
<gene>
    <name evidence="4" type="ORF">I4J89_41955</name>
</gene>
<feature type="transmembrane region" description="Helical" evidence="2">
    <location>
        <begin position="46"/>
        <end position="69"/>
    </location>
</feature>
<proteinExistence type="predicted"/>
<evidence type="ECO:0000256" key="3">
    <source>
        <dbReference type="SAM" id="SignalP"/>
    </source>
</evidence>
<dbReference type="Proteomes" id="UP000598146">
    <property type="component" value="Unassembled WGS sequence"/>
</dbReference>
<dbReference type="Pfam" id="PF19560">
    <property type="entry name" value="DUF6082"/>
    <property type="match status" value="1"/>
</dbReference>
<keyword evidence="2" id="KW-1133">Transmembrane helix</keyword>
<dbReference type="EMBL" id="JADQTO010000033">
    <property type="protein sequence ID" value="MBG0568019.1"/>
    <property type="molecule type" value="Genomic_DNA"/>
</dbReference>
<keyword evidence="3" id="KW-0732">Signal</keyword>
<dbReference type="InterPro" id="IPR045728">
    <property type="entry name" value="DUF6082"/>
</dbReference>
<evidence type="ECO:0000256" key="2">
    <source>
        <dbReference type="SAM" id="Phobius"/>
    </source>
</evidence>
<feature type="region of interest" description="Disordered" evidence="1">
    <location>
        <begin position="195"/>
        <end position="225"/>
    </location>
</feature>